<protein>
    <recommendedName>
        <fullName evidence="2">DUF6604 domain-containing protein</fullName>
    </recommendedName>
</protein>
<organism evidence="3 4">
    <name type="scientific">Didymosphaeria variabile</name>
    <dbReference type="NCBI Taxonomy" id="1932322"/>
    <lineage>
        <taxon>Eukaryota</taxon>
        <taxon>Fungi</taxon>
        <taxon>Dikarya</taxon>
        <taxon>Ascomycota</taxon>
        <taxon>Pezizomycotina</taxon>
        <taxon>Dothideomycetes</taxon>
        <taxon>Pleosporomycetidae</taxon>
        <taxon>Pleosporales</taxon>
        <taxon>Massarineae</taxon>
        <taxon>Didymosphaeriaceae</taxon>
        <taxon>Didymosphaeria</taxon>
    </lineage>
</organism>
<dbReference type="AlphaFoldDB" id="A0A9W8XGJ7"/>
<comment type="caution">
    <text evidence="3">The sequence shown here is derived from an EMBL/GenBank/DDBJ whole genome shotgun (WGS) entry which is preliminary data.</text>
</comment>
<dbReference type="Pfam" id="PF20253">
    <property type="entry name" value="DUF6604"/>
    <property type="match status" value="1"/>
</dbReference>
<dbReference type="OrthoDB" id="4821062at2759"/>
<dbReference type="Proteomes" id="UP001140513">
    <property type="component" value="Unassembled WGS sequence"/>
</dbReference>
<dbReference type="EMBL" id="JAPEUX010000007">
    <property type="protein sequence ID" value="KAJ4348804.1"/>
    <property type="molecule type" value="Genomic_DNA"/>
</dbReference>
<sequence length="654" mass="72373">MHWENGDTRVDLVSFKKGVNNIVERQIQLPDYVRTALADAIDQRQKVTADCIDAEKPNLSISTLRHQHFTEELAHIKSLLDTIEQPVTSFDSGKSSTNAANTNSFRLLETDEDSLEDEDENETMSFEGDELWQEIKISEGMSLLVYLLSQGISPFKAGVTSPGSLAAAAWVAVAADALTLGILSSMISQTGLDWAELLKKMAEMHAKGADEALQILPLHQYVDQFVRAAEKTFPTSSSTGIKAERKKLNPAATQRNQSDLQDAQHTLEHTASALRQLLVDSISVDKAASNVDDHKAWLSQIWHQNLPLVSAFSRYIASKNKENAVSATVDAMFLLQTTAAAERASNGDMTQKSFREVIGFARSVKKVVKEIPQSIQILFEQTLIWTLDEVYDFCGLIEKVTMSTATSSPWALGTQVLQILEVLNGATLSMIHQHKLVGAVVHAYNALRCKVKNFRPIGIFEALTMVLQAEVFVAKTPPTTGFSKAFSDYVSKRPPVIRGIFEDKDKKRGSPSVVHRYPFPCLQVQDMLRRKLRGASADPASLPLAAEWNIIHTMEQTRYTAEQEFNGAIPLARVNFIAVFLLCVEALRKFDLSLETPLTPELASSMVGKIERILGELDRAGDGLVTSTGSVTVLAAVFRTFDSRLTEDVLWFNM</sequence>
<evidence type="ECO:0000313" key="3">
    <source>
        <dbReference type="EMBL" id="KAJ4348804.1"/>
    </source>
</evidence>
<proteinExistence type="predicted"/>
<dbReference type="GeneID" id="80913712"/>
<gene>
    <name evidence="3" type="ORF">N0V89_010182</name>
</gene>
<feature type="region of interest" description="Disordered" evidence="1">
    <location>
        <begin position="236"/>
        <end position="256"/>
    </location>
</feature>
<feature type="domain" description="DUF6604" evidence="2">
    <location>
        <begin position="14"/>
        <end position="123"/>
    </location>
</feature>
<evidence type="ECO:0000313" key="4">
    <source>
        <dbReference type="Proteomes" id="UP001140513"/>
    </source>
</evidence>
<reference evidence="3" key="1">
    <citation type="submission" date="2022-10" db="EMBL/GenBank/DDBJ databases">
        <title>Tapping the CABI collections for fungal endophytes: first genome assemblies for Collariella, Neodidymelliopsis, Ascochyta clinopodiicola, Didymella pomorum, Didymosphaeria variabile, Neocosmospora piperis and Neocucurbitaria cava.</title>
        <authorList>
            <person name="Hill R."/>
        </authorList>
    </citation>
    <scope>NUCLEOTIDE SEQUENCE</scope>
    <source>
        <strain evidence="3">IMI 356815</strain>
    </source>
</reference>
<name>A0A9W8XGJ7_9PLEO</name>
<evidence type="ECO:0000259" key="2">
    <source>
        <dbReference type="Pfam" id="PF20253"/>
    </source>
</evidence>
<dbReference type="InterPro" id="IPR046539">
    <property type="entry name" value="DUF6604"/>
</dbReference>
<evidence type="ECO:0000256" key="1">
    <source>
        <dbReference type="SAM" id="MobiDB-lite"/>
    </source>
</evidence>
<keyword evidence="4" id="KW-1185">Reference proteome</keyword>
<accession>A0A9W8XGJ7</accession>
<dbReference type="RefSeq" id="XP_056068192.1">
    <property type="nucleotide sequence ID" value="XM_056218927.1"/>
</dbReference>